<accession>A0AAV7KCB8</accession>
<gene>
    <name evidence="1" type="ORF">LOD99_15523</name>
</gene>
<keyword evidence="2" id="KW-1185">Reference proteome</keyword>
<comment type="caution">
    <text evidence="1">The sequence shown here is derived from an EMBL/GenBank/DDBJ whole genome shotgun (WGS) entry which is preliminary data.</text>
</comment>
<dbReference type="Gene3D" id="3.30.420.10">
    <property type="entry name" value="Ribonuclease H-like superfamily/Ribonuclease H"/>
    <property type="match status" value="1"/>
</dbReference>
<reference evidence="1 2" key="1">
    <citation type="journal article" date="2023" name="BMC Biol.">
        <title>The compact genome of the sponge Oopsacas minuta (Hexactinellida) is lacking key metazoan core genes.</title>
        <authorList>
            <person name="Santini S."/>
            <person name="Schenkelaars Q."/>
            <person name="Jourda C."/>
            <person name="Duchesne M."/>
            <person name="Belahbib H."/>
            <person name="Rocher C."/>
            <person name="Selva M."/>
            <person name="Riesgo A."/>
            <person name="Vervoort M."/>
            <person name="Leys S.P."/>
            <person name="Kodjabachian L."/>
            <person name="Le Bivic A."/>
            <person name="Borchiellini C."/>
            <person name="Claverie J.M."/>
            <person name="Renard E."/>
        </authorList>
    </citation>
    <scope>NUCLEOTIDE SEQUENCE [LARGE SCALE GENOMIC DNA]</scope>
    <source>
        <strain evidence="1">SPO-2</strain>
    </source>
</reference>
<dbReference type="EMBL" id="JAKMXF010000099">
    <property type="protein sequence ID" value="KAI6658254.1"/>
    <property type="molecule type" value="Genomic_DNA"/>
</dbReference>
<name>A0AAV7KCB8_9METZ</name>
<protein>
    <submittedName>
        <fullName evidence="1">Uncharacterized protein</fullName>
    </submittedName>
</protein>
<dbReference type="GO" id="GO:0003676">
    <property type="term" value="F:nucleic acid binding"/>
    <property type="evidence" value="ECO:0007669"/>
    <property type="project" value="InterPro"/>
</dbReference>
<sequence length="105" mass="12958">MYMGQWLKYLCLWKTTQWRIYADECLREVEKVYKHDIHVQELEESNFSTIMLDLIFQIRREVIEDILFETMERPLYSPDLSHCDFWLFPELKDTCEDGYFIPYKS</sequence>
<proteinExistence type="predicted"/>
<dbReference type="Proteomes" id="UP001165289">
    <property type="component" value="Unassembled WGS sequence"/>
</dbReference>
<evidence type="ECO:0000313" key="2">
    <source>
        <dbReference type="Proteomes" id="UP001165289"/>
    </source>
</evidence>
<organism evidence="1 2">
    <name type="scientific">Oopsacas minuta</name>
    <dbReference type="NCBI Taxonomy" id="111878"/>
    <lineage>
        <taxon>Eukaryota</taxon>
        <taxon>Metazoa</taxon>
        <taxon>Porifera</taxon>
        <taxon>Hexactinellida</taxon>
        <taxon>Hexasterophora</taxon>
        <taxon>Lyssacinosida</taxon>
        <taxon>Leucopsacidae</taxon>
        <taxon>Oopsacas</taxon>
    </lineage>
</organism>
<dbReference type="AlphaFoldDB" id="A0AAV7KCB8"/>
<evidence type="ECO:0000313" key="1">
    <source>
        <dbReference type="EMBL" id="KAI6658254.1"/>
    </source>
</evidence>
<dbReference type="InterPro" id="IPR036397">
    <property type="entry name" value="RNaseH_sf"/>
</dbReference>